<dbReference type="PANTHER" id="PTHR43861:SF1">
    <property type="entry name" value="TRANS-ACONITATE 2-METHYLTRANSFERASE"/>
    <property type="match status" value="1"/>
</dbReference>
<protein>
    <submittedName>
        <fullName evidence="2">Methyltransferase domain protein</fullName>
    </submittedName>
</protein>
<proteinExistence type="predicted"/>
<dbReference type="InterPro" id="IPR025714">
    <property type="entry name" value="Methyltranfer_dom"/>
</dbReference>
<dbReference type="GO" id="GO:0032259">
    <property type="term" value="P:methylation"/>
    <property type="evidence" value="ECO:0007669"/>
    <property type="project" value="UniProtKB-KW"/>
</dbReference>
<organism evidence="2 3">
    <name type="scientific">Oesophagostomum dentatum</name>
    <name type="common">Nodular worm</name>
    <dbReference type="NCBI Taxonomy" id="61180"/>
    <lineage>
        <taxon>Eukaryota</taxon>
        <taxon>Metazoa</taxon>
        <taxon>Ecdysozoa</taxon>
        <taxon>Nematoda</taxon>
        <taxon>Chromadorea</taxon>
        <taxon>Rhabditida</taxon>
        <taxon>Rhabditina</taxon>
        <taxon>Rhabditomorpha</taxon>
        <taxon>Strongyloidea</taxon>
        <taxon>Strongylidae</taxon>
        <taxon>Oesophagostomum</taxon>
    </lineage>
</organism>
<dbReference type="PANTHER" id="PTHR43861">
    <property type="entry name" value="TRANS-ACONITATE 2-METHYLTRANSFERASE-RELATED"/>
    <property type="match status" value="1"/>
</dbReference>
<evidence type="ECO:0000313" key="2">
    <source>
        <dbReference type="EMBL" id="KHJ89285.1"/>
    </source>
</evidence>
<dbReference type="InterPro" id="IPR029063">
    <property type="entry name" value="SAM-dependent_MTases_sf"/>
</dbReference>
<sequence>MSSFPSVVFSAAQTRWVGKRCIVRPTIERALDNWQLVKHKRVLDVGCGSGRIGRDILENGASEVVGIDNSEKMIEIAKQAFQDERQQFLQGSILDCDLHGFDVAVAFFVLQFMENKEQLVKAIENIFNSLKSSGVLVVIVPNGVKNFNPTTEEAKKFGAGINLDSDPNLYDGRRVRVEFFEDGEMVGSSPVTFFFNETYEKTLKEAGFSKHLADDDDG</sequence>
<dbReference type="CDD" id="cd02440">
    <property type="entry name" value="AdoMet_MTases"/>
    <property type="match status" value="1"/>
</dbReference>
<gene>
    <name evidence="2" type="ORF">OESDEN_10894</name>
</gene>
<dbReference type="Pfam" id="PF13847">
    <property type="entry name" value="Methyltransf_31"/>
    <property type="match status" value="1"/>
</dbReference>
<dbReference type="SUPFAM" id="SSF53335">
    <property type="entry name" value="S-adenosyl-L-methionine-dependent methyltransferases"/>
    <property type="match status" value="1"/>
</dbReference>
<accession>A0A0B1T1K0</accession>
<keyword evidence="3" id="KW-1185">Reference proteome</keyword>
<keyword evidence="2" id="KW-0489">Methyltransferase</keyword>
<dbReference type="Proteomes" id="UP000053660">
    <property type="component" value="Unassembled WGS sequence"/>
</dbReference>
<keyword evidence="2" id="KW-0808">Transferase</keyword>
<dbReference type="GO" id="GO:0008168">
    <property type="term" value="F:methyltransferase activity"/>
    <property type="evidence" value="ECO:0007669"/>
    <property type="project" value="UniProtKB-KW"/>
</dbReference>
<dbReference type="Gene3D" id="3.40.50.150">
    <property type="entry name" value="Vaccinia Virus protein VP39"/>
    <property type="match status" value="1"/>
</dbReference>
<dbReference type="AlphaFoldDB" id="A0A0B1T1K0"/>
<evidence type="ECO:0000313" key="3">
    <source>
        <dbReference type="Proteomes" id="UP000053660"/>
    </source>
</evidence>
<feature type="domain" description="Methyltransferase" evidence="1">
    <location>
        <begin position="38"/>
        <end position="153"/>
    </location>
</feature>
<evidence type="ECO:0000259" key="1">
    <source>
        <dbReference type="Pfam" id="PF13847"/>
    </source>
</evidence>
<dbReference type="EMBL" id="KN554444">
    <property type="protein sequence ID" value="KHJ89285.1"/>
    <property type="molecule type" value="Genomic_DNA"/>
</dbReference>
<reference evidence="2 3" key="1">
    <citation type="submission" date="2014-03" db="EMBL/GenBank/DDBJ databases">
        <title>Draft genome of the hookworm Oesophagostomum dentatum.</title>
        <authorList>
            <person name="Mitreva M."/>
        </authorList>
    </citation>
    <scope>NUCLEOTIDE SEQUENCE [LARGE SCALE GENOMIC DNA]</scope>
    <source>
        <strain evidence="2 3">OD-Hann</strain>
    </source>
</reference>
<dbReference type="OrthoDB" id="66144at2759"/>
<name>A0A0B1T1K0_OESDE</name>